<accession>B1T1Z2</accession>
<organism evidence="1 2">
    <name type="scientific">Burkholderia ambifaria MEX-5</name>
    <dbReference type="NCBI Taxonomy" id="396597"/>
    <lineage>
        <taxon>Bacteria</taxon>
        <taxon>Pseudomonadati</taxon>
        <taxon>Pseudomonadota</taxon>
        <taxon>Betaproteobacteria</taxon>
        <taxon>Burkholderiales</taxon>
        <taxon>Burkholderiaceae</taxon>
        <taxon>Burkholderia</taxon>
        <taxon>Burkholderia cepacia complex</taxon>
    </lineage>
</organism>
<dbReference type="EMBL" id="ABLK01000040">
    <property type="protein sequence ID" value="EDT42411.1"/>
    <property type="molecule type" value="Genomic_DNA"/>
</dbReference>
<dbReference type="AlphaFoldDB" id="B1T1Z2"/>
<evidence type="ECO:0000313" key="2">
    <source>
        <dbReference type="Proteomes" id="UP000004814"/>
    </source>
</evidence>
<protein>
    <submittedName>
        <fullName evidence="1">Uncharacterized protein</fullName>
    </submittedName>
</protein>
<gene>
    <name evidence="1" type="ORF">BamMEX5DRAFT_1808</name>
</gene>
<comment type="caution">
    <text evidence="1">The sequence shown here is derived from an EMBL/GenBank/DDBJ whole genome shotgun (WGS) entry which is preliminary data.</text>
</comment>
<dbReference type="PATRIC" id="fig|396597.7.peg.6423"/>
<dbReference type="RefSeq" id="WP_006757782.1">
    <property type="nucleotide sequence ID" value="NZ_ABLK01000040.1"/>
</dbReference>
<name>B1T1Z2_9BURK</name>
<sequence>MSTKPQVNLSEKEQAYNAIAGPIIEHDRERAKRVKLAHPDLAHLFDDAKERAVFLKASGNFTISGDSKLSVIKVVCSDISYDPNETPTALRVVGSITADISTNFSINVAMNGQIIPPGTLLLDASVTLNLHIGADNTTIKLKYNDQVVGYFQGDPDYSFSDFNPSPGIAEITQAND</sequence>
<proteinExistence type="predicted"/>
<evidence type="ECO:0000313" key="1">
    <source>
        <dbReference type="EMBL" id="EDT42411.1"/>
    </source>
</evidence>
<reference evidence="1 2" key="1">
    <citation type="submission" date="2008-03" db="EMBL/GenBank/DDBJ databases">
        <title>Sequencing of the draft genome and assembly of Burkholderia ambifaria MEX-5.</title>
        <authorList>
            <consortium name="US DOE Joint Genome Institute (JGI-PGF)"/>
            <person name="Copeland A."/>
            <person name="Lucas S."/>
            <person name="Lapidus A."/>
            <person name="Glavina del Rio T."/>
            <person name="Dalin E."/>
            <person name="Tice H."/>
            <person name="Bruce D."/>
            <person name="Goodwin L."/>
            <person name="Pitluck S."/>
            <person name="Larimer F."/>
            <person name="Land M.L."/>
            <person name="Hauser L."/>
            <person name="Tiedje J."/>
            <person name="Richardson P."/>
        </authorList>
    </citation>
    <scope>NUCLEOTIDE SEQUENCE [LARGE SCALE GENOMIC DNA]</scope>
    <source>
        <strain evidence="1 2">MEX-5</strain>
    </source>
</reference>
<dbReference type="Proteomes" id="UP000004814">
    <property type="component" value="Unassembled WGS sequence"/>
</dbReference>